<dbReference type="Gene3D" id="3.40.50.720">
    <property type="entry name" value="NAD(P)-binding Rossmann-like Domain"/>
    <property type="match status" value="1"/>
</dbReference>
<dbReference type="Pfam" id="PF19362">
    <property type="entry name" value="DUF5938"/>
    <property type="match status" value="1"/>
</dbReference>
<dbReference type="SUPFAM" id="SSF51735">
    <property type="entry name" value="NAD(P)-binding Rossmann-fold domains"/>
    <property type="match status" value="1"/>
</dbReference>
<protein>
    <submittedName>
        <fullName evidence="3">Saccharopine dehydrogenase</fullName>
    </submittedName>
</protein>
<feature type="domain" description="DUF5938" evidence="2">
    <location>
        <begin position="136"/>
        <end position="358"/>
    </location>
</feature>
<evidence type="ECO:0000259" key="1">
    <source>
        <dbReference type="Pfam" id="PF03435"/>
    </source>
</evidence>
<proteinExistence type="predicted"/>
<gene>
    <name evidence="3" type="ORF">HGB48_26430</name>
</gene>
<dbReference type="Pfam" id="PF03435">
    <property type="entry name" value="Sacchrp_dh_NADP"/>
    <property type="match status" value="1"/>
</dbReference>
<dbReference type="InterPro" id="IPR005097">
    <property type="entry name" value="Sacchrp_dh_NADP-bd"/>
</dbReference>
<comment type="caution">
    <text evidence="3">The sequence shown here is derived from an EMBL/GenBank/DDBJ whole genome shotgun (WGS) entry which is preliminary data.</text>
</comment>
<dbReference type="PANTHER" id="PTHR43781">
    <property type="entry name" value="SACCHAROPINE DEHYDROGENASE"/>
    <property type="match status" value="1"/>
</dbReference>
<feature type="domain" description="Saccharopine dehydrogenase NADP binding" evidence="1">
    <location>
        <begin position="5"/>
        <end position="104"/>
    </location>
</feature>
<evidence type="ECO:0000259" key="2">
    <source>
        <dbReference type="Pfam" id="PF19362"/>
    </source>
</evidence>
<dbReference type="InterPro" id="IPR045982">
    <property type="entry name" value="DUF5938"/>
</dbReference>
<accession>A0A846ZBA6</accession>
<evidence type="ECO:0000313" key="3">
    <source>
        <dbReference type="EMBL" id="NKZ07246.1"/>
    </source>
</evidence>
<keyword evidence="4" id="KW-1185">Reference proteome</keyword>
<dbReference type="EMBL" id="JAAXPI010000050">
    <property type="protein sequence ID" value="NKZ07246.1"/>
    <property type="molecule type" value="Genomic_DNA"/>
</dbReference>
<dbReference type="PANTHER" id="PTHR43781:SF1">
    <property type="entry name" value="SACCHAROPINE DEHYDROGENASE"/>
    <property type="match status" value="1"/>
</dbReference>
<sequence length="360" mass="39274">MAAPIVVYGMSGYTGRVIAEYLTWNGLPFIAAGRDEQRLKDALDRVPGEHDAQVCAVRHDEEALTDLFRGARIVVNVVGPFGQFAEPVVRAALAAGCHYIDTTGEQDYATGMRDRYGPSFADRDLVFVSACAFMWTAGMIAAELALETPGIDSLDILYAPKSMPTVASTLSFLRMCCLPQQYKQDGALLEWPAGTAVDVAVPGRHAVHTGMPWGGGFEPLWFRDDARVRNCQVLVALPKSPLVDFIQDRVAAYQDLAQTKSREELEEVTNEWGMFVASEPPMEVPEVNHATISCWARGATTGRHVLLHTTSPYLQTGALVAESCRRILDGRLRAVGFQPATAAFGHRELMAALAEHGLHS</sequence>
<reference evidence="3 4" key="1">
    <citation type="submission" date="2020-04" db="EMBL/GenBank/DDBJ databases">
        <title>MicrobeNet Type strains.</title>
        <authorList>
            <person name="Nicholson A.C."/>
        </authorList>
    </citation>
    <scope>NUCLEOTIDE SEQUENCE [LARGE SCALE GENOMIC DNA]</scope>
    <source>
        <strain evidence="3 4">ATCC BAA-277</strain>
    </source>
</reference>
<dbReference type="InterPro" id="IPR036291">
    <property type="entry name" value="NAD(P)-bd_dom_sf"/>
</dbReference>
<organism evidence="3 4">
    <name type="scientific">Actinomadura latina</name>
    <dbReference type="NCBI Taxonomy" id="163603"/>
    <lineage>
        <taxon>Bacteria</taxon>
        <taxon>Bacillati</taxon>
        <taxon>Actinomycetota</taxon>
        <taxon>Actinomycetes</taxon>
        <taxon>Streptosporangiales</taxon>
        <taxon>Thermomonosporaceae</taxon>
        <taxon>Actinomadura</taxon>
    </lineage>
</organism>
<dbReference type="AlphaFoldDB" id="A0A846ZBA6"/>
<dbReference type="Proteomes" id="UP000579250">
    <property type="component" value="Unassembled WGS sequence"/>
</dbReference>
<dbReference type="RefSeq" id="WP_067635731.1">
    <property type="nucleotide sequence ID" value="NZ_JAAXPI010000050.1"/>
</dbReference>
<name>A0A846ZBA6_9ACTN</name>
<evidence type="ECO:0000313" key="4">
    <source>
        <dbReference type="Proteomes" id="UP000579250"/>
    </source>
</evidence>